<sequence length="227" mass="25337">MTVGDKRDPKRDQPLPEKGELNVQEILSKVVIERMRYGIEKYGSPLETFNGRDPIRDVWEELIDALVYMTQVRLERGDRLPGMEPTDRVRTTDLTLPVVRCNTCGGVRSKSAYDAADALERQVWILQALRKLANDSVTGSIRVNVIEQVLDGEISLAFHPLRENADGPTPIPEGHPAYSLVQDLIEGDGPTQDAAREKLAKIWPTNVSQHGEDLSAAYSPQEPPDQD</sequence>
<dbReference type="RefSeq" id="YP_009818487.1">
    <property type="nucleotide sequence ID" value="NC_048139.1"/>
</dbReference>
<name>A0A3S9U8P1_9CAUD</name>
<evidence type="ECO:0000313" key="2">
    <source>
        <dbReference type="EMBL" id="AZS06691.1"/>
    </source>
</evidence>
<proteinExistence type="predicted"/>
<protein>
    <submittedName>
        <fullName evidence="2">Uncharacterized protein</fullName>
    </submittedName>
</protein>
<dbReference type="KEGG" id="vg:55009830"/>
<dbReference type="Proteomes" id="UP000287372">
    <property type="component" value="Segment"/>
</dbReference>
<dbReference type="GeneID" id="55009830"/>
<evidence type="ECO:0000313" key="3">
    <source>
        <dbReference type="Proteomes" id="UP000287372"/>
    </source>
</evidence>
<accession>A0A3S9U8P1</accession>
<evidence type="ECO:0000256" key="1">
    <source>
        <dbReference type="SAM" id="MobiDB-lite"/>
    </source>
</evidence>
<feature type="region of interest" description="Disordered" evidence="1">
    <location>
        <begin position="205"/>
        <end position="227"/>
    </location>
</feature>
<organism evidence="2 3">
    <name type="scientific">Streptomyces phage Hiyaa</name>
    <dbReference type="NCBI Taxonomy" id="2499072"/>
    <lineage>
        <taxon>Viruses</taxon>
        <taxon>Duplodnaviria</taxon>
        <taxon>Heunggongvirae</taxon>
        <taxon>Uroviricota</taxon>
        <taxon>Caudoviricetes</taxon>
        <taxon>Hiyaavirus</taxon>
        <taxon>Hiyaavirus hiyaa</taxon>
    </lineage>
</organism>
<gene>
    <name evidence="2" type="primary">52</name>
    <name evidence="2" type="ORF">SEA_HIYAA_52</name>
</gene>
<dbReference type="EMBL" id="MK279841">
    <property type="protein sequence ID" value="AZS06691.1"/>
    <property type="molecule type" value="Genomic_DNA"/>
</dbReference>
<keyword evidence="3" id="KW-1185">Reference proteome</keyword>
<reference evidence="2 3" key="1">
    <citation type="submission" date="2018-12" db="EMBL/GenBank/DDBJ databases">
        <authorList>
            <person name="Lieu J.K."/>
            <person name="Tian C.Z."/>
            <person name="Hsaio W.J."/>
            <person name="Shaffer C.D."/>
            <person name="Weston-Hafer K.A."/>
            <person name="Russell D.A."/>
            <person name="Pope W.H."/>
            <person name="Jacobs-Sera D."/>
            <person name="Hendrix R.W."/>
            <person name="Hatfull G.F."/>
        </authorList>
    </citation>
    <scope>NUCLEOTIDE SEQUENCE [LARGE SCALE GENOMIC DNA]</scope>
</reference>